<feature type="transmembrane region" description="Helical" evidence="7">
    <location>
        <begin position="254"/>
        <end position="272"/>
    </location>
</feature>
<reference evidence="9" key="1">
    <citation type="submission" date="2021-05" db="EMBL/GenBank/DDBJ databases">
        <title>Novel Bacillus species.</title>
        <authorList>
            <person name="Liu G."/>
        </authorList>
    </citation>
    <scope>NUCLEOTIDE SEQUENCE</scope>
    <source>
        <strain evidence="9">FJAT-49825</strain>
    </source>
</reference>
<comment type="similarity">
    <text evidence="2">Belongs to the EamA transporter family.</text>
</comment>
<evidence type="ECO:0000256" key="4">
    <source>
        <dbReference type="ARBA" id="ARBA00022692"/>
    </source>
</evidence>
<evidence type="ECO:0000313" key="9">
    <source>
        <dbReference type="EMBL" id="MBS4214415.1"/>
    </source>
</evidence>
<feature type="transmembrane region" description="Helical" evidence="7">
    <location>
        <begin position="76"/>
        <end position="94"/>
    </location>
</feature>
<dbReference type="AlphaFoldDB" id="A0A942U6S0"/>
<keyword evidence="5 7" id="KW-1133">Transmembrane helix</keyword>
<dbReference type="PANTHER" id="PTHR32322">
    <property type="entry name" value="INNER MEMBRANE TRANSPORTER"/>
    <property type="match status" value="1"/>
</dbReference>
<feature type="transmembrane region" description="Helical" evidence="7">
    <location>
        <begin position="220"/>
        <end position="242"/>
    </location>
</feature>
<feature type="transmembrane region" description="Helical" evidence="7">
    <location>
        <begin position="278"/>
        <end position="295"/>
    </location>
</feature>
<dbReference type="GO" id="GO:0005886">
    <property type="term" value="C:plasma membrane"/>
    <property type="evidence" value="ECO:0007669"/>
    <property type="project" value="UniProtKB-SubCell"/>
</dbReference>
<keyword evidence="4 7" id="KW-0812">Transmembrane</keyword>
<feature type="transmembrane region" description="Helical" evidence="7">
    <location>
        <begin position="137"/>
        <end position="156"/>
    </location>
</feature>
<comment type="subcellular location">
    <subcellularLocation>
        <location evidence="1">Cell membrane</location>
        <topology evidence="1">Multi-pass membrane protein</topology>
    </subcellularLocation>
</comment>
<name>A0A942U6S0_9BACI</name>
<dbReference type="EMBL" id="JAGYPF010000004">
    <property type="protein sequence ID" value="MBS4214415.1"/>
    <property type="molecule type" value="Genomic_DNA"/>
</dbReference>
<evidence type="ECO:0000259" key="8">
    <source>
        <dbReference type="Pfam" id="PF00892"/>
    </source>
</evidence>
<sequence length="312" mass="33685">MERFVYILMNVGQNKAFISLFLVSVFWGCNYPISAYLLQGFSPVFLSTVRICITSLFLIIVALFYKGIKRPTTSEWRYLVGVGIFGTLLNQTFYFTGLKHTTPANASLIISLAPIATIILERIIFKVKLTAKKSLGAMISLIGVFSIIGVAGGTLGISWGDFNIFIAMLCLSISILFIRGLSQTMPSFVVTVYATVLGSVLMIPAAGVEGLVSGTAISHSVFMWSLLIFAAIFAQGMAGFWWNSGVAKVGAGTASMFMNIQPFVAILASHFILGNRIMLSQILGGILVLMGVYIANMPSVKPIMAVDSKKGI</sequence>
<dbReference type="Proteomes" id="UP000679749">
    <property type="component" value="Unassembled WGS sequence"/>
</dbReference>
<evidence type="ECO:0000256" key="1">
    <source>
        <dbReference type="ARBA" id="ARBA00004651"/>
    </source>
</evidence>
<dbReference type="SUPFAM" id="SSF103481">
    <property type="entry name" value="Multidrug resistance efflux transporter EmrE"/>
    <property type="match status" value="2"/>
</dbReference>
<dbReference type="InterPro" id="IPR050638">
    <property type="entry name" value="AA-Vitamin_Transporters"/>
</dbReference>
<dbReference type="InterPro" id="IPR000620">
    <property type="entry name" value="EamA_dom"/>
</dbReference>
<protein>
    <submittedName>
        <fullName evidence="9">DMT family transporter</fullName>
    </submittedName>
</protein>
<keyword evidence="3" id="KW-1003">Cell membrane</keyword>
<evidence type="ECO:0000256" key="2">
    <source>
        <dbReference type="ARBA" id="ARBA00007362"/>
    </source>
</evidence>
<feature type="transmembrane region" description="Helical" evidence="7">
    <location>
        <begin position="188"/>
        <end position="208"/>
    </location>
</feature>
<accession>A0A942U6S0</accession>
<comment type="caution">
    <text evidence="9">The sequence shown here is derived from an EMBL/GenBank/DDBJ whole genome shotgun (WGS) entry which is preliminary data.</text>
</comment>
<evidence type="ECO:0000313" key="10">
    <source>
        <dbReference type="Proteomes" id="UP000679749"/>
    </source>
</evidence>
<keyword evidence="6 7" id="KW-0472">Membrane</keyword>
<evidence type="ECO:0000256" key="6">
    <source>
        <dbReference type="ARBA" id="ARBA00023136"/>
    </source>
</evidence>
<feature type="domain" description="EamA" evidence="8">
    <location>
        <begin position="159"/>
        <end position="296"/>
    </location>
</feature>
<proteinExistence type="inferred from homology"/>
<feature type="transmembrane region" description="Helical" evidence="7">
    <location>
        <begin position="44"/>
        <end position="64"/>
    </location>
</feature>
<keyword evidence="10" id="KW-1185">Reference proteome</keyword>
<evidence type="ECO:0000256" key="3">
    <source>
        <dbReference type="ARBA" id="ARBA00022475"/>
    </source>
</evidence>
<evidence type="ECO:0000256" key="7">
    <source>
        <dbReference type="SAM" id="Phobius"/>
    </source>
</evidence>
<organism evidence="9 10">
    <name type="scientific">Neobacillus rhizophilus</name>
    <dbReference type="NCBI Taxonomy" id="2833579"/>
    <lineage>
        <taxon>Bacteria</taxon>
        <taxon>Bacillati</taxon>
        <taxon>Bacillota</taxon>
        <taxon>Bacilli</taxon>
        <taxon>Bacillales</taxon>
        <taxon>Bacillaceae</taxon>
        <taxon>Neobacillus</taxon>
    </lineage>
</organism>
<feature type="domain" description="EamA" evidence="8">
    <location>
        <begin position="16"/>
        <end position="148"/>
    </location>
</feature>
<feature type="transmembrane region" description="Helical" evidence="7">
    <location>
        <begin position="16"/>
        <end position="38"/>
    </location>
</feature>
<dbReference type="Pfam" id="PF00892">
    <property type="entry name" value="EamA"/>
    <property type="match status" value="2"/>
</dbReference>
<evidence type="ECO:0000256" key="5">
    <source>
        <dbReference type="ARBA" id="ARBA00022989"/>
    </source>
</evidence>
<feature type="transmembrane region" description="Helical" evidence="7">
    <location>
        <begin position="106"/>
        <end position="125"/>
    </location>
</feature>
<dbReference type="PANTHER" id="PTHR32322:SF18">
    <property type="entry name" value="S-ADENOSYLMETHIONINE_S-ADENOSYLHOMOCYSTEINE TRANSPORTER"/>
    <property type="match status" value="1"/>
</dbReference>
<gene>
    <name evidence="9" type="ORF">KHA99_18370</name>
</gene>
<dbReference type="InterPro" id="IPR037185">
    <property type="entry name" value="EmrE-like"/>
</dbReference>
<feature type="transmembrane region" description="Helical" evidence="7">
    <location>
        <begin position="162"/>
        <end position="181"/>
    </location>
</feature>